<name>A0A6C7E458_ILUCY</name>
<proteinExistence type="predicted"/>
<dbReference type="GO" id="GO:0016705">
    <property type="term" value="F:oxidoreductase activity, acting on paired donors, with incorporation or reduction of molecular oxygen"/>
    <property type="evidence" value="ECO:0007669"/>
    <property type="project" value="InterPro"/>
</dbReference>
<dbReference type="InterPro" id="IPR051260">
    <property type="entry name" value="Diverse_substr_monoxygenases"/>
</dbReference>
<gene>
    <name evidence="2" type="ORF">YM304_07180</name>
</gene>
<sequence length="285" mass="31051">MHLGLTIFPTDQTIDPVELARAAEARGFESLWFPEHSHIPTSRATPWGGNPAAPPLPEHYWRTHDPFVALGACAAVTSEIKLATGICLVAQRDPIHTAKEVASLDRISKGRFLFGIGYGWNKEEMAHHGTAYGERRALLRERIYAMQELWTHDEASFSGDHVTFSSSWAWPKPTQEGGPPIILGGNAGPKTAADIAEFCDGWMPIGGRHPLEKWDLVVEACEQIGRDPETVERGLFGAAPSVEKLTALAESGMSRVVMVLPQGPRDEVMAKLDEFAPLVAAVADA</sequence>
<dbReference type="InterPro" id="IPR011251">
    <property type="entry name" value="Luciferase-like_dom"/>
</dbReference>
<dbReference type="InterPro" id="IPR019921">
    <property type="entry name" value="Lucif-like_OxRdtase_Rv2161c"/>
</dbReference>
<protein>
    <submittedName>
        <fullName evidence="2">Putative oxidoreductase</fullName>
    </submittedName>
</protein>
<dbReference type="InterPro" id="IPR036661">
    <property type="entry name" value="Luciferase-like_sf"/>
</dbReference>
<dbReference type="PANTHER" id="PTHR30011">
    <property type="entry name" value="ALKANESULFONATE MONOOXYGENASE-RELATED"/>
    <property type="match status" value="1"/>
</dbReference>
<keyword evidence="3" id="KW-1185">Reference proteome</keyword>
<evidence type="ECO:0000259" key="1">
    <source>
        <dbReference type="Pfam" id="PF00296"/>
    </source>
</evidence>
<dbReference type="RefSeq" id="WP_015440280.1">
    <property type="nucleotide sequence ID" value="NC_020520.1"/>
</dbReference>
<dbReference type="OrthoDB" id="3206024at2"/>
<dbReference type="PANTHER" id="PTHR30011:SF32">
    <property type="entry name" value="CONSERVED PROTEIN"/>
    <property type="match status" value="1"/>
</dbReference>
<dbReference type="Pfam" id="PF00296">
    <property type="entry name" value="Bac_luciferase"/>
    <property type="match status" value="1"/>
</dbReference>
<evidence type="ECO:0000313" key="3">
    <source>
        <dbReference type="Proteomes" id="UP000011863"/>
    </source>
</evidence>
<accession>A0A6C7E458</accession>
<dbReference type="AlphaFoldDB" id="A0A6C7E458"/>
<dbReference type="SUPFAM" id="SSF51679">
    <property type="entry name" value="Bacterial luciferase-like"/>
    <property type="match status" value="1"/>
</dbReference>
<organism evidence="2 3">
    <name type="scientific">Ilumatobacter coccineus (strain NBRC 103263 / KCTC 29153 / YM16-304)</name>
    <dbReference type="NCBI Taxonomy" id="1313172"/>
    <lineage>
        <taxon>Bacteria</taxon>
        <taxon>Bacillati</taxon>
        <taxon>Actinomycetota</taxon>
        <taxon>Acidimicrobiia</taxon>
        <taxon>Acidimicrobiales</taxon>
        <taxon>Ilumatobacteraceae</taxon>
        <taxon>Ilumatobacter</taxon>
    </lineage>
</organism>
<dbReference type="NCBIfam" id="TIGR03619">
    <property type="entry name" value="F420_Rv2161c"/>
    <property type="match status" value="1"/>
</dbReference>
<dbReference type="Gene3D" id="3.20.20.30">
    <property type="entry name" value="Luciferase-like domain"/>
    <property type="match status" value="1"/>
</dbReference>
<dbReference type="EMBL" id="AP012057">
    <property type="protein sequence ID" value="BAN01032.1"/>
    <property type="molecule type" value="Genomic_DNA"/>
</dbReference>
<reference evidence="2 3" key="1">
    <citation type="journal article" date="2013" name="Int. J. Syst. Evol. Microbiol.">
        <title>Ilumatobacter nonamiense sp. nov. and Ilumatobacter coccineum sp. nov., isolated from seashore sand.</title>
        <authorList>
            <person name="Matsumoto A."/>
            <person name="Kasai H."/>
            <person name="Matsuo Y."/>
            <person name="Shizuri Y."/>
            <person name="Ichikawa N."/>
            <person name="Fujita N."/>
            <person name="Omura S."/>
            <person name="Takahashi Y."/>
        </authorList>
    </citation>
    <scope>NUCLEOTIDE SEQUENCE [LARGE SCALE GENOMIC DNA]</scope>
    <source>
        <strain evidence="3">NBRC 103263 / KCTC 29153 / YM16-304</strain>
    </source>
</reference>
<dbReference type="Proteomes" id="UP000011863">
    <property type="component" value="Chromosome"/>
</dbReference>
<evidence type="ECO:0000313" key="2">
    <source>
        <dbReference type="EMBL" id="BAN01032.1"/>
    </source>
</evidence>
<dbReference type="KEGG" id="aym:YM304_07180"/>
<feature type="domain" description="Luciferase-like" evidence="1">
    <location>
        <begin position="17"/>
        <end position="242"/>
    </location>
</feature>